<dbReference type="SUPFAM" id="SSF51984">
    <property type="entry name" value="MurCD N-terminal domain"/>
    <property type="match status" value="1"/>
</dbReference>
<dbReference type="Pfam" id="PF21799">
    <property type="entry name" value="MurD-like_N"/>
    <property type="match status" value="1"/>
</dbReference>
<comment type="subcellular location">
    <subcellularLocation>
        <location evidence="1 7 8">Cytoplasm</location>
    </subcellularLocation>
</comment>
<dbReference type="GO" id="GO:0005737">
    <property type="term" value="C:cytoplasm"/>
    <property type="evidence" value="ECO:0007669"/>
    <property type="project" value="UniProtKB-SubCell"/>
</dbReference>
<evidence type="ECO:0000256" key="6">
    <source>
        <dbReference type="ARBA" id="ARBA00022840"/>
    </source>
</evidence>
<dbReference type="GO" id="GO:0008360">
    <property type="term" value="P:regulation of cell shape"/>
    <property type="evidence" value="ECO:0007669"/>
    <property type="project" value="UniProtKB-KW"/>
</dbReference>
<feature type="domain" description="Mur ligase central" evidence="11">
    <location>
        <begin position="270"/>
        <end position="434"/>
    </location>
</feature>
<dbReference type="Gene3D" id="3.40.1190.10">
    <property type="entry name" value="Mur-like, catalytic domain"/>
    <property type="match status" value="1"/>
</dbReference>
<keyword evidence="7 8" id="KW-0961">Cell wall biogenesis/degradation</keyword>
<feature type="region of interest" description="Disordered" evidence="9">
    <location>
        <begin position="187"/>
        <end position="235"/>
    </location>
</feature>
<sequence>MRSYQDRHALILGLGDTGLAMAVWMNRLGIASIRVWDSRANPPQLAALREALPEATFVSGEFGEAAAELQGVHLLLKSPGLSPRDARIAPLLELARQTGVPVLGELDLFVQALADLKAERQYAPALLAITGTNGKTTTTCMTALLAERAGKRVAVAGNIGPSMLGMLGQALDLEPAPVEEAPLALPEQAPAEQAEEASEAGAEAELSVDAPAAEAAIEPAESPEVAEAAAPAEAAPEQTTMEMVEALLDEAPLPIKPPSPKGPVFEHLPEVWVLELSSFQLDGVQGFEPTAATVLNITQDHLDWHGDMADYTRAKARVFGEQGLMVINRDDPLVEAMVPAAVLVKQGRGRAAKSVSRRVTRFGLDAPDRPGDFGLVEEGGMAWLVRAREVDETIKKKKGEDEEEISLQRLMPADALRVRGRHNAANALAALALASAADCALAPMLHGLREYRGEPHRVEHVATIDGIDFYDDSKGTNVGATVAAISGLGADREPAKLLLILGGDGKGQDFSPLVAGVARHARAVALIGRDGPQIAAALAGTGVPMQSHESLEAATAWCLAQAQGSDSVLLSPACASLDMFRNYAHRAEVFVAAVQDLAAERGLSA</sequence>
<comment type="caution">
    <text evidence="12">The sequence shown here is derived from an EMBL/GenBank/DDBJ whole genome shotgun (WGS) entry which is preliminary data.</text>
</comment>
<evidence type="ECO:0000256" key="3">
    <source>
        <dbReference type="ARBA" id="ARBA00022490"/>
    </source>
</evidence>
<dbReference type="EMBL" id="JACHLP010000008">
    <property type="protein sequence ID" value="MBB4845265.1"/>
    <property type="molecule type" value="Genomic_DNA"/>
</dbReference>
<dbReference type="PANTHER" id="PTHR43692:SF1">
    <property type="entry name" value="UDP-N-ACETYLMURAMOYLALANINE--D-GLUTAMATE LIGASE"/>
    <property type="match status" value="1"/>
</dbReference>
<evidence type="ECO:0000256" key="4">
    <source>
        <dbReference type="ARBA" id="ARBA00022598"/>
    </source>
</evidence>
<dbReference type="RefSeq" id="WP_184303012.1">
    <property type="nucleotide sequence ID" value="NZ_JACHLP010000008.1"/>
</dbReference>
<dbReference type="InterPro" id="IPR036565">
    <property type="entry name" value="Mur-like_cat_sf"/>
</dbReference>
<feature type="domain" description="Mur ligase C-terminal" evidence="10">
    <location>
        <begin position="456"/>
        <end position="574"/>
    </location>
</feature>
<keyword evidence="3 7" id="KW-0963">Cytoplasm</keyword>
<comment type="function">
    <text evidence="7 8">Cell wall formation. Catalyzes the addition of glutamate to the nucleotide precursor UDP-N-acetylmuramoyl-L-alanine (UMA).</text>
</comment>
<dbReference type="SUPFAM" id="SSF53244">
    <property type="entry name" value="MurD-like peptide ligases, peptide-binding domain"/>
    <property type="match status" value="1"/>
</dbReference>
<dbReference type="SUPFAM" id="SSF53623">
    <property type="entry name" value="MurD-like peptide ligases, catalytic domain"/>
    <property type="match status" value="1"/>
</dbReference>
<evidence type="ECO:0000313" key="13">
    <source>
        <dbReference type="Proteomes" id="UP000562027"/>
    </source>
</evidence>
<evidence type="ECO:0000256" key="9">
    <source>
        <dbReference type="SAM" id="MobiDB-lite"/>
    </source>
</evidence>
<evidence type="ECO:0000256" key="8">
    <source>
        <dbReference type="RuleBase" id="RU003664"/>
    </source>
</evidence>
<feature type="domain" description="Mur ligase central" evidence="11">
    <location>
        <begin position="129"/>
        <end position="158"/>
    </location>
</feature>
<dbReference type="AlphaFoldDB" id="A0A840LE63"/>
<dbReference type="InterPro" id="IPR004101">
    <property type="entry name" value="Mur_ligase_C"/>
</dbReference>
<dbReference type="GO" id="GO:0008764">
    <property type="term" value="F:UDP-N-acetylmuramoylalanine-D-glutamate ligase activity"/>
    <property type="evidence" value="ECO:0007669"/>
    <property type="project" value="UniProtKB-UniRule"/>
</dbReference>
<evidence type="ECO:0000259" key="11">
    <source>
        <dbReference type="Pfam" id="PF08245"/>
    </source>
</evidence>
<dbReference type="InterPro" id="IPR005762">
    <property type="entry name" value="MurD"/>
</dbReference>
<name>A0A840LE63_9BURK</name>
<dbReference type="Proteomes" id="UP000562027">
    <property type="component" value="Unassembled WGS sequence"/>
</dbReference>
<dbReference type="Pfam" id="PF08245">
    <property type="entry name" value="Mur_ligase_M"/>
    <property type="match status" value="2"/>
</dbReference>
<proteinExistence type="inferred from homology"/>
<reference evidence="12 13" key="1">
    <citation type="submission" date="2020-08" db="EMBL/GenBank/DDBJ databases">
        <title>Functional genomics of gut bacteria from endangered species of beetles.</title>
        <authorList>
            <person name="Carlos-Shanley C."/>
        </authorList>
    </citation>
    <scope>NUCLEOTIDE SEQUENCE [LARGE SCALE GENOMIC DNA]</scope>
    <source>
        <strain evidence="12 13">S00239</strain>
    </source>
</reference>
<gene>
    <name evidence="7" type="primary">murD</name>
    <name evidence="12" type="ORF">HNP55_003812</name>
</gene>
<evidence type="ECO:0000256" key="7">
    <source>
        <dbReference type="HAMAP-Rule" id="MF_00639"/>
    </source>
</evidence>
<keyword evidence="7 8" id="KW-0131">Cell cycle</keyword>
<dbReference type="EC" id="6.3.2.9" evidence="7 8"/>
<dbReference type="PANTHER" id="PTHR43692">
    <property type="entry name" value="UDP-N-ACETYLMURAMOYLALANINE--D-GLUTAMATE LIGASE"/>
    <property type="match status" value="1"/>
</dbReference>
<evidence type="ECO:0000256" key="1">
    <source>
        <dbReference type="ARBA" id="ARBA00004496"/>
    </source>
</evidence>
<feature type="compositionally biased region" description="Low complexity" evidence="9">
    <location>
        <begin position="199"/>
        <end position="235"/>
    </location>
</feature>
<dbReference type="NCBIfam" id="TIGR01087">
    <property type="entry name" value="murD"/>
    <property type="match status" value="1"/>
</dbReference>
<keyword evidence="4 7" id="KW-0436">Ligase</keyword>
<protein>
    <recommendedName>
        <fullName evidence="7 8">UDP-N-acetylmuramoylalanine--D-glutamate ligase</fullName>
        <ecNumber evidence="7 8">6.3.2.9</ecNumber>
    </recommendedName>
    <alternativeName>
        <fullName evidence="7">D-glutamic acid-adding enzyme</fullName>
    </alternativeName>
    <alternativeName>
        <fullName evidence="7">UDP-N-acetylmuramoyl-L-alanyl-D-glutamate synthetase</fullName>
    </alternativeName>
</protein>
<dbReference type="Gene3D" id="3.90.190.20">
    <property type="entry name" value="Mur ligase, C-terminal domain"/>
    <property type="match status" value="1"/>
</dbReference>
<dbReference type="Pfam" id="PF02875">
    <property type="entry name" value="Mur_ligase_C"/>
    <property type="match status" value="1"/>
</dbReference>
<evidence type="ECO:0000313" key="12">
    <source>
        <dbReference type="EMBL" id="MBB4845265.1"/>
    </source>
</evidence>
<comment type="catalytic activity">
    <reaction evidence="7 8">
        <text>UDP-N-acetyl-alpha-D-muramoyl-L-alanine + D-glutamate + ATP = UDP-N-acetyl-alpha-D-muramoyl-L-alanyl-D-glutamate + ADP + phosphate + H(+)</text>
        <dbReference type="Rhea" id="RHEA:16429"/>
        <dbReference type="ChEBI" id="CHEBI:15378"/>
        <dbReference type="ChEBI" id="CHEBI:29986"/>
        <dbReference type="ChEBI" id="CHEBI:30616"/>
        <dbReference type="ChEBI" id="CHEBI:43474"/>
        <dbReference type="ChEBI" id="CHEBI:83898"/>
        <dbReference type="ChEBI" id="CHEBI:83900"/>
        <dbReference type="ChEBI" id="CHEBI:456216"/>
        <dbReference type="EC" id="6.3.2.9"/>
    </reaction>
</comment>
<keyword evidence="13" id="KW-1185">Reference proteome</keyword>
<evidence type="ECO:0000259" key="10">
    <source>
        <dbReference type="Pfam" id="PF02875"/>
    </source>
</evidence>
<dbReference type="GO" id="GO:0009252">
    <property type="term" value="P:peptidoglycan biosynthetic process"/>
    <property type="evidence" value="ECO:0007669"/>
    <property type="project" value="UniProtKB-UniRule"/>
</dbReference>
<keyword evidence="7 8" id="KW-0133">Cell shape</keyword>
<feature type="binding site" evidence="7">
    <location>
        <begin position="131"/>
        <end position="137"/>
    </location>
    <ligand>
        <name>ATP</name>
        <dbReference type="ChEBI" id="CHEBI:30616"/>
    </ligand>
</feature>
<keyword evidence="6 7" id="KW-0067">ATP-binding</keyword>
<dbReference type="InterPro" id="IPR036615">
    <property type="entry name" value="Mur_ligase_C_dom_sf"/>
</dbReference>
<accession>A0A840LE63</accession>
<dbReference type="HAMAP" id="MF_00639">
    <property type="entry name" value="MurD"/>
    <property type="match status" value="1"/>
</dbReference>
<dbReference type="UniPathway" id="UPA00219"/>
<dbReference type="GO" id="GO:0051301">
    <property type="term" value="P:cell division"/>
    <property type="evidence" value="ECO:0007669"/>
    <property type="project" value="UniProtKB-KW"/>
</dbReference>
<dbReference type="Gene3D" id="3.40.50.720">
    <property type="entry name" value="NAD(P)-binding Rossmann-like Domain"/>
    <property type="match status" value="1"/>
</dbReference>
<keyword evidence="7 8" id="KW-0132">Cell division</keyword>
<dbReference type="InterPro" id="IPR013221">
    <property type="entry name" value="Mur_ligase_cen"/>
</dbReference>
<evidence type="ECO:0000256" key="5">
    <source>
        <dbReference type="ARBA" id="ARBA00022741"/>
    </source>
</evidence>
<dbReference type="GO" id="GO:0071555">
    <property type="term" value="P:cell wall organization"/>
    <property type="evidence" value="ECO:0007669"/>
    <property type="project" value="UniProtKB-KW"/>
</dbReference>
<keyword evidence="7 8" id="KW-0573">Peptidoglycan synthesis</keyword>
<comment type="pathway">
    <text evidence="2 7 8">Cell wall biogenesis; peptidoglycan biosynthesis.</text>
</comment>
<keyword evidence="5 7" id="KW-0547">Nucleotide-binding</keyword>
<organism evidence="12 13">
    <name type="scientific">Roseateles oligotrophus</name>
    <dbReference type="NCBI Taxonomy" id="1769250"/>
    <lineage>
        <taxon>Bacteria</taxon>
        <taxon>Pseudomonadati</taxon>
        <taxon>Pseudomonadota</taxon>
        <taxon>Betaproteobacteria</taxon>
        <taxon>Burkholderiales</taxon>
        <taxon>Sphaerotilaceae</taxon>
        <taxon>Roseateles</taxon>
    </lineage>
</organism>
<dbReference type="GO" id="GO:0005524">
    <property type="term" value="F:ATP binding"/>
    <property type="evidence" value="ECO:0007669"/>
    <property type="project" value="UniProtKB-UniRule"/>
</dbReference>
<comment type="similarity">
    <text evidence="7">Belongs to the MurCDEF family.</text>
</comment>
<evidence type="ECO:0000256" key="2">
    <source>
        <dbReference type="ARBA" id="ARBA00004752"/>
    </source>
</evidence>